<evidence type="ECO:0008006" key="2">
    <source>
        <dbReference type="Google" id="ProtNLM"/>
    </source>
</evidence>
<accession>A0A7J3Z6X5</accession>
<organism evidence="1">
    <name type="scientific">Ignisphaera aggregans</name>
    <dbReference type="NCBI Taxonomy" id="334771"/>
    <lineage>
        <taxon>Archaea</taxon>
        <taxon>Thermoproteota</taxon>
        <taxon>Thermoprotei</taxon>
        <taxon>Desulfurococcales</taxon>
        <taxon>Desulfurococcaceae</taxon>
        <taxon>Ignisphaera</taxon>
    </lineage>
</organism>
<dbReference type="Gene3D" id="2.40.50.90">
    <property type="match status" value="1"/>
</dbReference>
<name>A0A7J3Z6X5_9CREN</name>
<sequence>MFSPLFIRGGVFVTSVEINAICIVIHIVDGDTVDYAETGRIRLADINAPELGRLGRVEARNALRDLVLNEKVYLDVNIDDRGLRDKHGRVTTPYTIATSGVQPI</sequence>
<gene>
    <name evidence="1" type="ORF">ENM66_03855</name>
</gene>
<protein>
    <recommendedName>
        <fullName evidence="2">TNase-like domain-containing protein</fullName>
    </recommendedName>
</protein>
<reference evidence="1" key="1">
    <citation type="journal article" date="2020" name="mSystems">
        <title>Genome- and Community-Level Interaction Insights into Carbon Utilization and Element Cycling Functions of Hydrothermarchaeota in Hydrothermal Sediment.</title>
        <authorList>
            <person name="Zhou Z."/>
            <person name="Liu Y."/>
            <person name="Xu W."/>
            <person name="Pan J."/>
            <person name="Luo Z.H."/>
            <person name="Li M."/>
        </authorList>
    </citation>
    <scope>NUCLEOTIDE SEQUENCE [LARGE SCALE GENOMIC DNA]</scope>
    <source>
        <strain evidence="1">SpSt-1105</strain>
    </source>
</reference>
<comment type="caution">
    <text evidence="1">The sequence shown here is derived from an EMBL/GenBank/DDBJ whole genome shotgun (WGS) entry which is preliminary data.</text>
</comment>
<dbReference type="AlphaFoldDB" id="A0A7J3Z6X5"/>
<dbReference type="EMBL" id="DRYQ01000053">
    <property type="protein sequence ID" value="HHQ50468.1"/>
    <property type="molecule type" value="Genomic_DNA"/>
</dbReference>
<proteinExistence type="predicted"/>
<dbReference type="SUPFAM" id="SSF50199">
    <property type="entry name" value="Staphylococcal nuclease"/>
    <property type="match status" value="1"/>
</dbReference>
<evidence type="ECO:0000313" key="1">
    <source>
        <dbReference type="EMBL" id="HHQ50468.1"/>
    </source>
</evidence>
<dbReference type="InterPro" id="IPR035437">
    <property type="entry name" value="SNase_OB-fold_sf"/>
</dbReference>